<dbReference type="Gene3D" id="3.40.50.150">
    <property type="entry name" value="Vaccinia Virus protein VP39"/>
    <property type="match status" value="1"/>
</dbReference>
<accession>A0ABV6R7L1</accession>
<dbReference type="EC" id="2.1.1.222" evidence="6"/>
<gene>
    <name evidence="6" type="ORF">ACFFF6_01115</name>
</gene>
<dbReference type="EMBL" id="JBHLSV010000001">
    <property type="protein sequence ID" value="MFC0672549.1"/>
    <property type="molecule type" value="Genomic_DNA"/>
</dbReference>
<dbReference type="GO" id="GO:0102208">
    <property type="term" value="F:2-polyprenyl-6-hydroxyphenol methylase activity"/>
    <property type="evidence" value="ECO:0007669"/>
    <property type="project" value="UniProtKB-EC"/>
</dbReference>
<evidence type="ECO:0000256" key="4">
    <source>
        <dbReference type="SAM" id="MobiDB-lite"/>
    </source>
</evidence>
<organism evidence="6 7">
    <name type="scientific">Brachybacterium hainanense</name>
    <dbReference type="NCBI Taxonomy" id="1541174"/>
    <lineage>
        <taxon>Bacteria</taxon>
        <taxon>Bacillati</taxon>
        <taxon>Actinomycetota</taxon>
        <taxon>Actinomycetes</taxon>
        <taxon>Micrococcales</taxon>
        <taxon>Dermabacteraceae</taxon>
        <taxon>Brachybacterium</taxon>
    </lineage>
</organism>
<keyword evidence="7" id="KW-1185">Reference proteome</keyword>
<dbReference type="InterPro" id="IPR029063">
    <property type="entry name" value="SAM-dependent_MTases_sf"/>
</dbReference>
<evidence type="ECO:0000256" key="2">
    <source>
        <dbReference type="ARBA" id="ARBA00022679"/>
    </source>
</evidence>
<dbReference type="PANTHER" id="PTHR43464:SF19">
    <property type="entry name" value="UBIQUINONE BIOSYNTHESIS O-METHYLTRANSFERASE, MITOCHONDRIAL"/>
    <property type="match status" value="1"/>
</dbReference>
<sequence length="257" mass="26651">MHQHQEGPAPAEDRRSAAHDAAVPAADPAQHWEEHYAGTGPVWSGEVNASLAAVLADLVPAAPADGAAPRALDLGCGEGADAIWLARAGWVTTGVDISPTAIARARQAAAAADVDPSRLLLLSADLSDEAADATLGGPFDLVTAAFFHASVALPRRGILRRAAALLAPGGRLLVLSHAALPPWAAADPSAHDHEHDTAHGDGSPGMSMRSPQEDLEDLALPAEDFEVERVEVLRRAATAPDGTPAELEDGILLLRRR</sequence>
<keyword evidence="3" id="KW-0949">S-adenosyl-L-methionine</keyword>
<dbReference type="GO" id="GO:0061542">
    <property type="term" value="F:3-demethylubiquinol 3-O-methyltransferase activity"/>
    <property type="evidence" value="ECO:0007669"/>
    <property type="project" value="UniProtKB-EC"/>
</dbReference>
<feature type="compositionally biased region" description="Low complexity" evidence="4">
    <location>
        <begin position="19"/>
        <end position="28"/>
    </location>
</feature>
<protein>
    <submittedName>
        <fullName evidence="6">Class I SAM-dependent methyltransferase</fullName>
        <ecNumber evidence="6">2.1.1.222</ecNumber>
        <ecNumber evidence="6">2.1.1.64</ecNumber>
    </submittedName>
</protein>
<feature type="domain" description="Methyltransferase type 12" evidence="5">
    <location>
        <begin position="72"/>
        <end position="172"/>
    </location>
</feature>
<evidence type="ECO:0000259" key="5">
    <source>
        <dbReference type="Pfam" id="PF08242"/>
    </source>
</evidence>
<feature type="compositionally biased region" description="Basic and acidic residues" evidence="4">
    <location>
        <begin position="189"/>
        <end position="199"/>
    </location>
</feature>
<dbReference type="InterPro" id="IPR013217">
    <property type="entry name" value="Methyltransf_12"/>
</dbReference>
<keyword evidence="1 6" id="KW-0489">Methyltransferase</keyword>
<feature type="region of interest" description="Disordered" evidence="4">
    <location>
        <begin position="1"/>
        <end position="28"/>
    </location>
</feature>
<dbReference type="GO" id="GO:0032259">
    <property type="term" value="P:methylation"/>
    <property type="evidence" value="ECO:0007669"/>
    <property type="project" value="UniProtKB-KW"/>
</dbReference>
<name>A0ABV6R7L1_9MICO</name>
<dbReference type="PANTHER" id="PTHR43464">
    <property type="entry name" value="METHYLTRANSFERASE"/>
    <property type="match status" value="1"/>
</dbReference>
<evidence type="ECO:0000313" key="6">
    <source>
        <dbReference type="EMBL" id="MFC0672549.1"/>
    </source>
</evidence>
<evidence type="ECO:0000313" key="7">
    <source>
        <dbReference type="Proteomes" id="UP001589793"/>
    </source>
</evidence>
<dbReference type="SUPFAM" id="SSF53335">
    <property type="entry name" value="S-adenosyl-L-methionine-dependent methyltransferases"/>
    <property type="match status" value="1"/>
</dbReference>
<evidence type="ECO:0000256" key="3">
    <source>
        <dbReference type="ARBA" id="ARBA00022691"/>
    </source>
</evidence>
<feature type="region of interest" description="Disordered" evidence="4">
    <location>
        <begin position="185"/>
        <end position="221"/>
    </location>
</feature>
<proteinExistence type="predicted"/>
<dbReference type="CDD" id="cd02440">
    <property type="entry name" value="AdoMet_MTases"/>
    <property type="match status" value="1"/>
</dbReference>
<dbReference type="Proteomes" id="UP001589793">
    <property type="component" value="Unassembled WGS sequence"/>
</dbReference>
<evidence type="ECO:0000256" key="1">
    <source>
        <dbReference type="ARBA" id="ARBA00022603"/>
    </source>
</evidence>
<comment type="caution">
    <text evidence="6">The sequence shown here is derived from an EMBL/GenBank/DDBJ whole genome shotgun (WGS) entry which is preliminary data.</text>
</comment>
<dbReference type="Pfam" id="PF08242">
    <property type="entry name" value="Methyltransf_12"/>
    <property type="match status" value="1"/>
</dbReference>
<dbReference type="EC" id="2.1.1.64" evidence="6"/>
<keyword evidence="2 6" id="KW-0808">Transferase</keyword>
<dbReference type="RefSeq" id="WP_376977413.1">
    <property type="nucleotide sequence ID" value="NZ_JBHLSV010000001.1"/>
</dbReference>
<reference evidence="6 7" key="1">
    <citation type="submission" date="2024-09" db="EMBL/GenBank/DDBJ databases">
        <authorList>
            <person name="Sun Q."/>
            <person name="Mori K."/>
        </authorList>
    </citation>
    <scope>NUCLEOTIDE SEQUENCE [LARGE SCALE GENOMIC DNA]</scope>
    <source>
        <strain evidence="6 7">CICC 10874</strain>
    </source>
</reference>